<dbReference type="AlphaFoldDB" id="A0A163JPM4"/>
<organism evidence="1">
    <name type="scientific">Absidia glauca</name>
    <name type="common">Pin mould</name>
    <dbReference type="NCBI Taxonomy" id="4829"/>
    <lineage>
        <taxon>Eukaryota</taxon>
        <taxon>Fungi</taxon>
        <taxon>Fungi incertae sedis</taxon>
        <taxon>Mucoromycota</taxon>
        <taxon>Mucoromycotina</taxon>
        <taxon>Mucoromycetes</taxon>
        <taxon>Mucorales</taxon>
        <taxon>Cunninghamellaceae</taxon>
        <taxon>Absidia</taxon>
    </lineage>
</organism>
<dbReference type="Proteomes" id="UP000078561">
    <property type="component" value="Unassembled WGS sequence"/>
</dbReference>
<evidence type="ECO:0000313" key="1">
    <source>
        <dbReference type="EMBL" id="SAM01684.1"/>
    </source>
</evidence>
<accession>A0A163JPM4</accession>
<proteinExistence type="predicted"/>
<dbReference type="InParanoid" id="A0A163JPM4"/>
<name>A0A163JPM4_ABSGL</name>
<gene>
    <name evidence="1" type="primary">ABSGL_07433.1 scaffold 8890</name>
</gene>
<protein>
    <submittedName>
        <fullName evidence="1">Uncharacterized protein</fullName>
    </submittedName>
</protein>
<sequence>MGPRTTFGPGWRIHIITMSENDHTLLPAYYSDFCRQDRYYTTRTKNAQRRPMNRISSTQQAVTTIMRADPTMRHLKGATRMIIAVGQGGSVARAF</sequence>
<reference evidence="1" key="1">
    <citation type="submission" date="2016-04" db="EMBL/GenBank/DDBJ databases">
        <authorList>
            <person name="Evans L.H."/>
            <person name="Alamgir A."/>
            <person name="Owens N."/>
            <person name="Weber N.D."/>
            <person name="Virtaneva K."/>
            <person name="Barbian K."/>
            <person name="Babar A."/>
            <person name="Rosenke K."/>
        </authorList>
    </citation>
    <scope>NUCLEOTIDE SEQUENCE [LARGE SCALE GENOMIC DNA]</scope>
    <source>
        <strain evidence="1">CBS 101.48</strain>
    </source>
</reference>
<keyword evidence="2" id="KW-1185">Reference proteome</keyword>
<dbReference type="EMBL" id="LT553587">
    <property type="protein sequence ID" value="SAM01684.1"/>
    <property type="molecule type" value="Genomic_DNA"/>
</dbReference>
<evidence type="ECO:0000313" key="2">
    <source>
        <dbReference type="Proteomes" id="UP000078561"/>
    </source>
</evidence>